<dbReference type="GO" id="GO:1901135">
    <property type="term" value="P:carbohydrate derivative metabolic process"/>
    <property type="evidence" value="ECO:0007669"/>
    <property type="project" value="InterPro"/>
</dbReference>
<evidence type="ECO:0000259" key="1">
    <source>
        <dbReference type="PROSITE" id="PS51464"/>
    </source>
</evidence>
<gene>
    <name evidence="2" type="ORF">PYK22_03080</name>
</gene>
<dbReference type="CDD" id="cd05006">
    <property type="entry name" value="SIS_GmhA"/>
    <property type="match status" value="1"/>
</dbReference>
<proteinExistence type="predicted"/>
<evidence type="ECO:0000313" key="3">
    <source>
        <dbReference type="Proteomes" id="UP000031518"/>
    </source>
</evidence>
<evidence type="ECO:0000313" key="2">
    <source>
        <dbReference type="EMBL" id="CDM67031.1"/>
    </source>
</evidence>
<dbReference type="EMBL" id="CBXV010000008">
    <property type="protein sequence ID" value="CDM67031.1"/>
    <property type="molecule type" value="Genomic_DNA"/>
</dbReference>
<dbReference type="EC" id="5.3.1.28" evidence="2"/>
<dbReference type="InterPro" id="IPR035461">
    <property type="entry name" value="GmhA/DiaA"/>
</dbReference>
<dbReference type="PROSITE" id="PS51464">
    <property type="entry name" value="SIS"/>
    <property type="match status" value="2"/>
</dbReference>
<dbReference type="GO" id="GO:0097367">
    <property type="term" value="F:carbohydrate derivative binding"/>
    <property type="evidence" value="ECO:0007669"/>
    <property type="project" value="InterPro"/>
</dbReference>
<dbReference type="AlphaFoldDB" id="A0A0B6X122"/>
<keyword evidence="2" id="KW-0413">Isomerase</keyword>
<feature type="domain" description="SIS" evidence="1">
    <location>
        <begin position="35"/>
        <end position="167"/>
    </location>
</feature>
<dbReference type="InterPro" id="IPR050099">
    <property type="entry name" value="SIS_GmhA/DiaA_subfam"/>
</dbReference>
<reference evidence="2 3" key="2">
    <citation type="submission" date="2015-01" db="EMBL/GenBank/DDBJ databases">
        <title>Complete genome sequence of Pyrinomonas methylaliphatogenes type strain K22T.</title>
        <authorList>
            <person name="Lee K.C.Y."/>
            <person name="Power J.F."/>
            <person name="Dunfield P.F."/>
            <person name="Morgan X.C."/>
            <person name="Huttenhower C."/>
            <person name="Stott M.B."/>
        </authorList>
    </citation>
    <scope>NUCLEOTIDE SEQUENCE [LARGE SCALE GENOMIC DNA]</scope>
    <source>
        <strain evidence="2 3">K22</strain>
    </source>
</reference>
<dbReference type="SUPFAM" id="SSF53697">
    <property type="entry name" value="SIS domain"/>
    <property type="match status" value="2"/>
</dbReference>
<dbReference type="InterPro" id="IPR001347">
    <property type="entry name" value="SIS_dom"/>
</dbReference>
<dbReference type="InterPro" id="IPR046348">
    <property type="entry name" value="SIS_dom_sf"/>
</dbReference>
<keyword evidence="3" id="KW-1185">Reference proteome</keyword>
<dbReference type="Proteomes" id="UP000031518">
    <property type="component" value="Unassembled WGS sequence"/>
</dbReference>
<protein>
    <submittedName>
        <fullName evidence="2">Phosphoheptose isomerase</fullName>
        <ecNumber evidence="2">5.3.1.28</ecNumber>
    </submittedName>
</protein>
<organism evidence="2 3">
    <name type="scientific">Pyrinomonas methylaliphatogenes</name>
    <dbReference type="NCBI Taxonomy" id="454194"/>
    <lineage>
        <taxon>Bacteria</taxon>
        <taxon>Pseudomonadati</taxon>
        <taxon>Acidobacteriota</taxon>
        <taxon>Blastocatellia</taxon>
        <taxon>Blastocatellales</taxon>
        <taxon>Pyrinomonadaceae</taxon>
        <taxon>Pyrinomonas</taxon>
    </lineage>
</organism>
<dbReference type="PANTHER" id="PTHR30390">
    <property type="entry name" value="SEDOHEPTULOSE 7-PHOSPHATE ISOMERASE / DNAA INITIATOR-ASSOCIATING FACTOR FOR REPLICATION INITIATION"/>
    <property type="match status" value="1"/>
</dbReference>
<accession>A0A0B6X122</accession>
<name>A0A0B6X122_9BACT</name>
<dbReference type="STRING" id="454194.PYK22_03080"/>
<feature type="domain" description="SIS" evidence="1">
    <location>
        <begin position="232"/>
        <end position="389"/>
    </location>
</feature>
<dbReference type="GO" id="GO:0016853">
    <property type="term" value="F:isomerase activity"/>
    <property type="evidence" value="ECO:0007669"/>
    <property type="project" value="UniProtKB-KW"/>
</dbReference>
<dbReference type="Pfam" id="PF13580">
    <property type="entry name" value="SIS_2"/>
    <property type="match status" value="1"/>
</dbReference>
<reference evidence="2 3" key="1">
    <citation type="submission" date="2013-12" db="EMBL/GenBank/DDBJ databases">
        <authorList>
            <person name="Stott M."/>
        </authorList>
    </citation>
    <scope>NUCLEOTIDE SEQUENCE [LARGE SCALE GENOMIC DNA]</scope>
    <source>
        <strain evidence="2 3">K22</strain>
    </source>
</reference>
<dbReference type="Gene3D" id="3.40.50.10490">
    <property type="entry name" value="Glucose-6-phosphate isomerase like protein, domain 1"/>
    <property type="match status" value="2"/>
</dbReference>
<sequence length="389" mass="42828">MLHRWIEERLLERNRVSQAFFPREAMRLAEACRQMAERFLEGGRLLAFGRGPYATDAQHVSVEFLHPVIVGKRALPALDLSLCFGSWLETIARPQDMVMGFGPPEGDDEVEAVLQKAHNKGALTFALPGQRADYATAAPSDDPFIHQEMIEILYHTLWETVHVFFEHREVAPRDAGEASFLYPFLGGHQRDLAAVTAEVAASILSKAREDERLRVEAAKMCAATIADCAAAMAERLRRGGRIIAFGNGGSATDANDFVLDCVMPPQGAMRPIPAVSLAMEPAVLTAVANDVGQEVIFLRQLIAHARTEDIALAISTSGGSKNIIIALEEARRRGMLTVGLLGYDGGEIVRRRLVDFALVVRCDYIPRIQETQASIYHTLREALDRLSAD</sequence>